<feature type="chain" id="PRO_5037806520" evidence="1">
    <location>
        <begin position="31"/>
        <end position="50"/>
    </location>
</feature>
<comment type="caution">
    <text evidence="2">The sequence shown here is derived from an EMBL/GenBank/DDBJ whole genome shotgun (WGS) entry which is preliminary data.</text>
</comment>
<protein>
    <submittedName>
        <fullName evidence="2">Uncharacterized protein</fullName>
    </submittedName>
</protein>
<organism evidence="2 3">
    <name type="scientific">Acrocarpospora phusangensis</name>
    <dbReference type="NCBI Taxonomy" id="1070424"/>
    <lineage>
        <taxon>Bacteria</taxon>
        <taxon>Bacillati</taxon>
        <taxon>Actinomycetota</taxon>
        <taxon>Actinomycetes</taxon>
        <taxon>Streptosporangiales</taxon>
        <taxon>Streptosporangiaceae</taxon>
        <taxon>Acrocarpospora</taxon>
    </lineage>
</organism>
<dbReference type="Proteomes" id="UP000640052">
    <property type="component" value="Unassembled WGS sequence"/>
</dbReference>
<evidence type="ECO:0000313" key="3">
    <source>
        <dbReference type="Proteomes" id="UP000640052"/>
    </source>
</evidence>
<proteinExistence type="predicted"/>
<dbReference type="RefSeq" id="WP_204040209.1">
    <property type="nucleotide sequence ID" value="NZ_BOOA01000010.1"/>
</dbReference>
<name>A0A919Q7I0_9ACTN</name>
<feature type="signal peptide" evidence="1">
    <location>
        <begin position="1"/>
        <end position="30"/>
    </location>
</feature>
<evidence type="ECO:0000313" key="2">
    <source>
        <dbReference type="EMBL" id="GIH23393.1"/>
    </source>
</evidence>
<reference evidence="2" key="1">
    <citation type="submission" date="2021-01" db="EMBL/GenBank/DDBJ databases">
        <title>Whole genome shotgun sequence of Acrocarpospora phusangensis NBRC 108782.</title>
        <authorList>
            <person name="Komaki H."/>
            <person name="Tamura T."/>
        </authorList>
    </citation>
    <scope>NUCLEOTIDE SEQUENCE</scope>
    <source>
        <strain evidence="2">NBRC 108782</strain>
    </source>
</reference>
<dbReference type="AlphaFoldDB" id="A0A919Q7I0"/>
<keyword evidence="3" id="KW-1185">Reference proteome</keyword>
<keyword evidence="1" id="KW-0732">Signal</keyword>
<gene>
    <name evidence="2" type="ORF">Aph01nite_17030</name>
</gene>
<sequence>MRTLKRAAAAAATAAVTIATFAVLSAPANALPPEWYPCKIDGKWMWCLDV</sequence>
<evidence type="ECO:0000256" key="1">
    <source>
        <dbReference type="SAM" id="SignalP"/>
    </source>
</evidence>
<dbReference type="EMBL" id="BOOA01000010">
    <property type="protein sequence ID" value="GIH23393.1"/>
    <property type="molecule type" value="Genomic_DNA"/>
</dbReference>
<accession>A0A919Q7I0</accession>